<feature type="domain" description="GmrSD restriction endonucleases N-terminal" evidence="1">
    <location>
        <begin position="8"/>
        <end position="213"/>
    </location>
</feature>
<dbReference type="RefSeq" id="WP_072721827.1">
    <property type="nucleotide sequence ID" value="NZ_LN889813.1"/>
</dbReference>
<evidence type="ECO:0000313" key="2">
    <source>
        <dbReference type="EMBL" id="CUR34961.1"/>
    </source>
</evidence>
<dbReference type="EMBL" id="CZDF01000172">
    <property type="protein sequence ID" value="CUR34961.1"/>
    <property type="molecule type" value="Genomic_DNA"/>
</dbReference>
<dbReference type="AlphaFoldDB" id="A0A1J1LTT3"/>
<dbReference type="InterPro" id="IPR004919">
    <property type="entry name" value="GmrSD_N"/>
</dbReference>
<reference evidence="3" key="1">
    <citation type="submission" date="2015-10" db="EMBL/GenBank/DDBJ databases">
        <authorList>
            <person name="Regsiter A."/>
            <person name="william w."/>
        </authorList>
    </citation>
    <scope>NUCLEOTIDE SEQUENCE [LARGE SCALE GENOMIC DNA]</scope>
</reference>
<accession>A0A1J1LTT3</accession>
<protein>
    <recommendedName>
        <fullName evidence="1">GmrSD restriction endonucleases N-terminal domain-containing protein</fullName>
    </recommendedName>
</protein>
<keyword evidence="3" id="KW-1185">Reference proteome</keyword>
<evidence type="ECO:0000313" key="3">
    <source>
        <dbReference type="Proteomes" id="UP000184315"/>
    </source>
</evidence>
<dbReference type="PANTHER" id="PTHR37292">
    <property type="entry name" value="VNG6097C"/>
    <property type="match status" value="1"/>
</dbReference>
<dbReference type="PANTHER" id="PTHR37292:SF2">
    <property type="entry name" value="DUF262 DOMAIN-CONTAINING PROTEIN"/>
    <property type="match status" value="1"/>
</dbReference>
<gene>
    <name evidence="2" type="ORF">PL9214650400</name>
</gene>
<dbReference type="STRING" id="671072.PL9214650400"/>
<dbReference type="Proteomes" id="UP000184315">
    <property type="component" value="Unassembled WGS sequence"/>
</dbReference>
<evidence type="ECO:0000259" key="1">
    <source>
        <dbReference type="Pfam" id="PF03235"/>
    </source>
</evidence>
<dbReference type="OrthoDB" id="9798761at2"/>
<sequence>MAETYYFIKDLINDVQRGRIRIPSFQRGFVWKSERVSLFIDSIYKGFPFGSVLIWRTRNCLRTERNLGPYKLPENDLEYPIDYVLDGQQRITSIFGIFQNYLTAGDSENTDWTNLFFELNSEESVPFQYLKDSTNYDATKFFPLKYVFDSPNYRKATRNLDENLAQQIDELVDRFTKARIPVERFESEEPKYVATVFERINRQGVELDTLQLLSVWNWSEDFDLQEKFREVAEELEPFGFKEVGSDLLLKCCSAVVMNSVNPEGFMELPGSAVRDKFEEIRRGISLSIDFLKTELNVFSLKLLPMENILAVLTSFFASSQKQPPPVSQEKNEVIKKWFWRACFSQRYARGGAKSTDIDLAEVQNFKAGKPHTLGDFDVSLDTSFFLNSSFRMSSVATGTFILLLAQGKPLNLIQGTNVSLQKVLSLGNRNEFHHIFPKDYLEGLNKYKDNQINCLANFSLLSRTDNNKIKNLPPSKYRLLMPTDTKTFDEIIATHFCPANVFEDDDYESFLTLRSELLLQKAKELSQIV</sequence>
<proteinExistence type="predicted"/>
<organism evidence="2 3">
    <name type="scientific">Planktothrix tepida PCC 9214</name>
    <dbReference type="NCBI Taxonomy" id="671072"/>
    <lineage>
        <taxon>Bacteria</taxon>
        <taxon>Bacillati</taxon>
        <taxon>Cyanobacteriota</taxon>
        <taxon>Cyanophyceae</taxon>
        <taxon>Oscillatoriophycideae</taxon>
        <taxon>Oscillatoriales</taxon>
        <taxon>Microcoleaceae</taxon>
        <taxon>Planktothrix</taxon>
    </lineage>
</organism>
<dbReference type="Pfam" id="PF03235">
    <property type="entry name" value="GmrSD_N"/>
    <property type="match status" value="1"/>
</dbReference>
<name>A0A1J1LTT3_9CYAN</name>